<comment type="caution">
    <text evidence="1">The sequence shown here is derived from an EMBL/GenBank/DDBJ whole genome shotgun (WGS) entry which is preliminary data.</text>
</comment>
<keyword evidence="2" id="KW-1185">Reference proteome</keyword>
<accession>A0A822ZC35</accession>
<dbReference type="AlphaFoldDB" id="A0A822ZC35"/>
<protein>
    <submittedName>
        <fullName evidence="1">Uncharacterized protein</fullName>
    </submittedName>
</protein>
<dbReference type="EMBL" id="DUZY01000006">
    <property type="protein sequence ID" value="DAD42093.1"/>
    <property type="molecule type" value="Genomic_DNA"/>
</dbReference>
<evidence type="ECO:0000313" key="1">
    <source>
        <dbReference type="EMBL" id="DAD42093.1"/>
    </source>
</evidence>
<reference evidence="1 2" key="1">
    <citation type="journal article" date="2020" name="Mol. Biol. Evol.">
        <title>Distinct Expression and Methylation Patterns for Genes with Different Fates following a Single Whole-Genome Duplication in Flowering Plants.</title>
        <authorList>
            <person name="Shi T."/>
            <person name="Rahmani R.S."/>
            <person name="Gugger P.F."/>
            <person name="Wang M."/>
            <person name="Li H."/>
            <person name="Zhang Y."/>
            <person name="Li Z."/>
            <person name="Wang Q."/>
            <person name="Van de Peer Y."/>
            <person name="Marchal K."/>
            <person name="Chen J."/>
        </authorList>
    </citation>
    <scope>NUCLEOTIDE SEQUENCE [LARGE SCALE GENOMIC DNA]</scope>
    <source>
        <tissue evidence="1">Leaf</tissue>
    </source>
</reference>
<sequence>MFLSVMLAINCHDRYEKDKSWSGMRFFILHSSFFTLPLIVAREECKGGQHCTAINHSIKTWSLREVALFEP</sequence>
<gene>
    <name evidence="1" type="ORF">HUJ06_000323</name>
</gene>
<dbReference type="Proteomes" id="UP000607653">
    <property type="component" value="Unassembled WGS sequence"/>
</dbReference>
<proteinExistence type="predicted"/>
<evidence type="ECO:0000313" key="2">
    <source>
        <dbReference type="Proteomes" id="UP000607653"/>
    </source>
</evidence>
<organism evidence="1 2">
    <name type="scientific">Nelumbo nucifera</name>
    <name type="common">Sacred lotus</name>
    <dbReference type="NCBI Taxonomy" id="4432"/>
    <lineage>
        <taxon>Eukaryota</taxon>
        <taxon>Viridiplantae</taxon>
        <taxon>Streptophyta</taxon>
        <taxon>Embryophyta</taxon>
        <taxon>Tracheophyta</taxon>
        <taxon>Spermatophyta</taxon>
        <taxon>Magnoliopsida</taxon>
        <taxon>Proteales</taxon>
        <taxon>Nelumbonaceae</taxon>
        <taxon>Nelumbo</taxon>
    </lineage>
</organism>
<name>A0A822ZC35_NELNU</name>